<dbReference type="Proteomes" id="UP000271889">
    <property type="component" value="Unassembled WGS sequence"/>
</dbReference>
<accession>A0A3P6QET2</accession>
<organism evidence="2 3">
    <name type="scientific">Cylicostephanus goldi</name>
    <name type="common">Nematode worm</name>
    <dbReference type="NCBI Taxonomy" id="71465"/>
    <lineage>
        <taxon>Eukaryota</taxon>
        <taxon>Metazoa</taxon>
        <taxon>Ecdysozoa</taxon>
        <taxon>Nematoda</taxon>
        <taxon>Chromadorea</taxon>
        <taxon>Rhabditida</taxon>
        <taxon>Rhabditina</taxon>
        <taxon>Rhabditomorpha</taxon>
        <taxon>Strongyloidea</taxon>
        <taxon>Strongylidae</taxon>
        <taxon>Cylicostephanus</taxon>
    </lineage>
</organism>
<proteinExistence type="predicted"/>
<reference evidence="2 3" key="1">
    <citation type="submission" date="2018-11" db="EMBL/GenBank/DDBJ databases">
        <authorList>
            <consortium name="Pathogen Informatics"/>
        </authorList>
    </citation>
    <scope>NUCLEOTIDE SEQUENCE [LARGE SCALE GENOMIC DNA]</scope>
</reference>
<gene>
    <name evidence="2" type="ORF">CGOC_LOCUS1627</name>
</gene>
<protein>
    <submittedName>
        <fullName evidence="2">Uncharacterized protein</fullName>
    </submittedName>
</protein>
<keyword evidence="3" id="KW-1185">Reference proteome</keyword>
<evidence type="ECO:0000313" key="3">
    <source>
        <dbReference type="Proteomes" id="UP000271889"/>
    </source>
</evidence>
<evidence type="ECO:0000256" key="1">
    <source>
        <dbReference type="SAM" id="MobiDB-lite"/>
    </source>
</evidence>
<dbReference type="EMBL" id="UYRV01003182">
    <property type="protein sequence ID" value="VDK49896.1"/>
    <property type="molecule type" value="Genomic_DNA"/>
</dbReference>
<feature type="compositionally biased region" description="Polar residues" evidence="1">
    <location>
        <begin position="65"/>
        <end position="77"/>
    </location>
</feature>
<evidence type="ECO:0000313" key="2">
    <source>
        <dbReference type="EMBL" id="VDK49896.1"/>
    </source>
</evidence>
<feature type="region of interest" description="Disordered" evidence="1">
    <location>
        <begin position="54"/>
        <end position="80"/>
    </location>
</feature>
<dbReference type="AlphaFoldDB" id="A0A3P6QET2"/>
<name>A0A3P6QET2_CYLGO</name>
<sequence>MSGGVYQHQYCEADSYQKEVIEEPGRPRASLQDDEYVNGFKLYVVDDGLNKQRKTEVSQRRFPGTANSQEEGYSANSKGFCVDNAHPLLC</sequence>